<dbReference type="Pfam" id="PF08547">
    <property type="entry name" value="CIA30"/>
    <property type="match status" value="1"/>
</dbReference>
<dbReference type="AlphaFoldDB" id="A0A9P4I6I9"/>
<comment type="similarity">
    <text evidence="1">Belongs to the CIA30 family.</text>
</comment>
<evidence type="ECO:0000313" key="4">
    <source>
        <dbReference type="Proteomes" id="UP000799772"/>
    </source>
</evidence>
<feature type="domain" description="NADH:ubiquinone oxidoreductase intermediate-associated protein 30" evidence="2">
    <location>
        <begin position="4"/>
        <end position="171"/>
    </location>
</feature>
<sequence>WNSADWSASNDTVRGGKSESYLDINASFSAAKFRGTLDIKTLGGAGFASQRTSGDERSWDLSKYDGVELKIKKADSMKYTFTIKDELLPRNPENGREQSTTSYEFDFSFDSRVLKDGDDAIFIPWSDLKATYRGKPKPDAPELDLKNIKRFSILFSTSFFGDQEGPFTLSIKSIAAVKR</sequence>
<reference evidence="3" key="1">
    <citation type="journal article" date="2020" name="Stud. Mycol.">
        <title>101 Dothideomycetes genomes: a test case for predicting lifestyles and emergence of pathogens.</title>
        <authorList>
            <person name="Haridas S."/>
            <person name="Albert R."/>
            <person name="Binder M."/>
            <person name="Bloem J."/>
            <person name="Labutti K."/>
            <person name="Salamov A."/>
            <person name="Andreopoulos B."/>
            <person name="Baker S."/>
            <person name="Barry K."/>
            <person name="Bills G."/>
            <person name="Bluhm B."/>
            <person name="Cannon C."/>
            <person name="Castanera R."/>
            <person name="Culley D."/>
            <person name="Daum C."/>
            <person name="Ezra D."/>
            <person name="Gonzalez J."/>
            <person name="Henrissat B."/>
            <person name="Kuo A."/>
            <person name="Liang C."/>
            <person name="Lipzen A."/>
            <person name="Lutzoni F."/>
            <person name="Magnuson J."/>
            <person name="Mondo S."/>
            <person name="Nolan M."/>
            <person name="Ohm R."/>
            <person name="Pangilinan J."/>
            <person name="Park H.-J."/>
            <person name="Ramirez L."/>
            <person name="Alfaro M."/>
            <person name="Sun H."/>
            <person name="Tritt A."/>
            <person name="Yoshinaga Y."/>
            <person name="Zwiers L.-H."/>
            <person name="Turgeon B."/>
            <person name="Goodwin S."/>
            <person name="Spatafora J."/>
            <person name="Crous P."/>
            <person name="Grigoriev I."/>
        </authorList>
    </citation>
    <scope>NUCLEOTIDE SEQUENCE</scope>
    <source>
        <strain evidence="3">CBS 133067</strain>
    </source>
</reference>
<accession>A0A9P4I6I9</accession>
<dbReference type="SUPFAM" id="SSF49785">
    <property type="entry name" value="Galactose-binding domain-like"/>
    <property type="match status" value="1"/>
</dbReference>
<dbReference type="Proteomes" id="UP000799772">
    <property type="component" value="Unassembled WGS sequence"/>
</dbReference>
<evidence type="ECO:0000256" key="1">
    <source>
        <dbReference type="ARBA" id="ARBA00007884"/>
    </source>
</evidence>
<protein>
    <submittedName>
        <fullName evidence="3">NADH:ubiquinone oxidoreductase complex I intermediate-associated protein 30</fullName>
    </submittedName>
</protein>
<dbReference type="PANTHER" id="PTHR13194">
    <property type="entry name" value="COMPLEX I INTERMEDIATE-ASSOCIATED PROTEIN 30"/>
    <property type="match status" value="1"/>
</dbReference>
<name>A0A9P4I6I9_9PEZI</name>
<dbReference type="InterPro" id="IPR008979">
    <property type="entry name" value="Galactose-bd-like_sf"/>
</dbReference>
<dbReference type="Gene3D" id="2.60.120.430">
    <property type="entry name" value="Galactose-binding lectin"/>
    <property type="match status" value="1"/>
</dbReference>
<dbReference type="EMBL" id="ML978133">
    <property type="protein sequence ID" value="KAF2094814.1"/>
    <property type="molecule type" value="Genomic_DNA"/>
</dbReference>
<dbReference type="PANTHER" id="PTHR13194:SF19">
    <property type="entry name" value="NAD(P)-BINDING ROSSMANN-FOLD SUPERFAMILY PROTEIN"/>
    <property type="match status" value="1"/>
</dbReference>
<evidence type="ECO:0000313" key="3">
    <source>
        <dbReference type="EMBL" id="KAF2094814.1"/>
    </source>
</evidence>
<feature type="non-terminal residue" evidence="3">
    <location>
        <position position="1"/>
    </location>
</feature>
<proteinExistence type="inferred from homology"/>
<keyword evidence="4" id="KW-1185">Reference proteome</keyword>
<organism evidence="3 4">
    <name type="scientific">Rhizodiscina lignyota</name>
    <dbReference type="NCBI Taxonomy" id="1504668"/>
    <lineage>
        <taxon>Eukaryota</taxon>
        <taxon>Fungi</taxon>
        <taxon>Dikarya</taxon>
        <taxon>Ascomycota</taxon>
        <taxon>Pezizomycotina</taxon>
        <taxon>Dothideomycetes</taxon>
        <taxon>Pleosporomycetidae</taxon>
        <taxon>Aulographales</taxon>
        <taxon>Rhizodiscinaceae</taxon>
        <taxon>Rhizodiscina</taxon>
    </lineage>
</organism>
<dbReference type="GO" id="GO:0051082">
    <property type="term" value="F:unfolded protein binding"/>
    <property type="evidence" value="ECO:0007669"/>
    <property type="project" value="TreeGrafter"/>
</dbReference>
<dbReference type="OrthoDB" id="426386at2759"/>
<dbReference type="GO" id="GO:0010257">
    <property type="term" value="P:NADH dehydrogenase complex assembly"/>
    <property type="evidence" value="ECO:0007669"/>
    <property type="project" value="TreeGrafter"/>
</dbReference>
<gene>
    <name evidence="3" type="ORF">NA57DRAFT_21843</name>
</gene>
<feature type="non-terminal residue" evidence="3">
    <location>
        <position position="179"/>
    </location>
</feature>
<dbReference type="InterPro" id="IPR013857">
    <property type="entry name" value="NADH-UbQ_OxRdtase-assoc_prot30"/>
</dbReference>
<dbReference type="InterPro" id="IPR039131">
    <property type="entry name" value="NDUFAF1"/>
</dbReference>
<evidence type="ECO:0000259" key="2">
    <source>
        <dbReference type="Pfam" id="PF08547"/>
    </source>
</evidence>
<comment type="caution">
    <text evidence="3">The sequence shown here is derived from an EMBL/GenBank/DDBJ whole genome shotgun (WGS) entry which is preliminary data.</text>
</comment>